<dbReference type="GeneID" id="95519762"/>
<dbReference type="Proteomes" id="UP000252698">
    <property type="component" value="Chromosome"/>
</dbReference>
<organism evidence="1 2">
    <name type="scientific">Streptomyces atratus</name>
    <dbReference type="NCBI Taxonomy" id="1893"/>
    <lineage>
        <taxon>Bacteria</taxon>
        <taxon>Bacillati</taxon>
        <taxon>Actinomycetota</taxon>
        <taxon>Actinomycetes</taxon>
        <taxon>Kitasatosporales</taxon>
        <taxon>Streptomycetaceae</taxon>
        <taxon>Streptomyces</taxon>
    </lineage>
</organism>
<evidence type="ECO:0000313" key="1">
    <source>
        <dbReference type="EMBL" id="AXE78018.1"/>
    </source>
</evidence>
<dbReference type="RefSeq" id="WP_114244617.1">
    <property type="nucleotide sequence ID" value="NZ_CP027306.1"/>
</dbReference>
<proteinExistence type="predicted"/>
<reference evidence="1 2" key="1">
    <citation type="journal article" date="2018" name="Front. Microbiol.">
        <title>Genome Sequencing of Streptomyces atratus SCSIOZH16 and Activation Production of Nocardamine via Metabolic Engineering.</title>
        <authorList>
            <person name="Li Y."/>
            <person name="Zhang C."/>
            <person name="Liu C."/>
            <person name="Ju J."/>
            <person name="Ma J."/>
        </authorList>
    </citation>
    <scope>NUCLEOTIDE SEQUENCE [LARGE SCALE GENOMIC DNA]</scope>
    <source>
        <strain evidence="1 2">SCSIO_ZH16</strain>
    </source>
</reference>
<dbReference type="EMBL" id="CP027306">
    <property type="protein sequence ID" value="AXE78018.1"/>
    <property type="molecule type" value="Genomic_DNA"/>
</dbReference>
<evidence type="ECO:0000313" key="2">
    <source>
        <dbReference type="Proteomes" id="UP000252698"/>
    </source>
</evidence>
<name>A0A2Z5JCB8_STRAR</name>
<gene>
    <name evidence="1" type="ORF">C5746_14905</name>
</gene>
<accession>A0A2Z5JCB8</accession>
<dbReference type="AlphaFoldDB" id="A0A2Z5JCB8"/>
<protein>
    <submittedName>
        <fullName evidence="1">Uncharacterized protein</fullName>
    </submittedName>
</protein>
<sequence>MTSGQPARHAEAYRCGRLYAAIAALQRLAQNEHHQLGRPESVAKAAARPEPVLRDPLREVGHYLVQARIRGQGAAADPVFRSIPDFLPPAKDVPSSLEGDERLEFRRGLEDQAALIAKEHPPKK</sequence>
<dbReference type="KEGG" id="sata:C5746_14905"/>